<reference evidence="2" key="1">
    <citation type="journal article" date="2015" name="ISME J.">
        <title>Draft Genome Sequence of Streptomyces incarnatus NRRL8089, which Produces the Nucleoside Antibiotic Sinefungin.</title>
        <authorList>
            <person name="Oshima K."/>
            <person name="Hattori M."/>
            <person name="Shimizu H."/>
            <person name="Fukuda K."/>
            <person name="Nemoto M."/>
            <person name="Inagaki K."/>
            <person name="Tamura T."/>
        </authorList>
    </citation>
    <scope>NUCLEOTIDE SEQUENCE</scope>
    <source>
        <strain evidence="2">FACHB-1375</strain>
    </source>
</reference>
<keyword evidence="3" id="KW-1185">Reference proteome</keyword>
<dbReference type="PIRSF" id="PIRSF026509">
    <property type="entry name" value="UCP026509"/>
    <property type="match status" value="1"/>
</dbReference>
<dbReference type="PANTHER" id="PTHR31721">
    <property type="entry name" value="OS06G0710300 PROTEIN"/>
    <property type="match status" value="1"/>
</dbReference>
<proteinExistence type="predicted"/>
<dbReference type="Pfam" id="PF03350">
    <property type="entry name" value="UPF0114"/>
    <property type="match status" value="1"/>
</dbReference>
<comment type="caution">
    <text evidence="2">The sequence shown here is derived from an EMBL/GenBank/DDBJ whole genome shotgun (WGS) entry which is preliminary data.</text>
</comment>
<keyword evidence="1" id="KW-0812">Transmembrane</keyword>
<evidence type="ECO:0000313" key="2">
    <source>
        <dbReference type="EMBL" id="MBD2182127.1"/>
    </source>
</evidence>
<accession>A0A926VG27</accession>
<dbReference type="InterPro" id="IPR005134">
    <property type="entry name" value="UPF0114"/>
</dbReference>
<feature type="transmembrane region" description="Helical" evidence="1">
    <location>
        <begin position="20"/>
        <end position="42"/>
    </location>
</feature>
<reference evidence="2" key="2">
    <citation type="submission" date="2020-08" db="EMBL/GenBank/DDBJ databases">
        <authorList>
            <person name="Chen M."/>
            <person name="Teng W."/>
            <person name="Zhao L."/>
            <person name="Hu C."/>
            <person name="Zhou Y."/>
            <person name="Han B."/>
            <person name="Song L."/>
            <person name="Shu W."/>
        </authorList>
    </citation>
    <scope>NUCLEOTIDE SEQUENCE</scope>
    <source>
        <strain evidence="2">FACHB-1375</strain>
    </source>
</reference>
<dbReference type="PANTHER" id="PTHR31721:SF4">
    <property type="entry name" value="OS06G0710300 PROTEIN"/>
    <property type="match status" value="1"/>
</dbReference>
<organism evidence="2 3">
    <name type="scientific">Aerosakkonema funiforme FACHB-1375</name>
    <dbReference type="NCBI Taxonomy" id="2949571"/>
    <lineage>
        <taxon>Bacteria</taxon>
        <taxon>Bacillati</taxon>
        <taxon>Cyanobacteriota</taxon>
        <taxon>Cyanophyceae</taxon>
        <taxon>Oscillatoriophycideae</taxon>
        <taxon>Aerosakkonematales</taxon>
        <taxon>Aerosakkonemataceae</taxon>
        <taxon>Aerosakkonema</taxon>
    </lineage>
</organism>
<protein>
    <submittedName>
        <fullName evidence="2">YqhA family protein</fullName>
    </submittedName>
</protein>
<feature type="transmembrane region" description="Helical" evidence="1">
    <location>
        <begin position="75"/>
        <end position="94"/>
    </location>
</feature>
<dbReference type="Proteomes" id="UP000641646">
    <property type="component" value="Unassembled WGS sequence"/>
</dbReference>
<gene>
    <name evidence="2" type="ORF">H6G03_13600</name>
</gene>
<dbReference type="RefSeq" id="WP_190464934.1">
    <property type="nucleotide sequence ID" value="NZ_JACJPW010000031.1"/>
</dbReference>
<keyword evidence="1" id="KW-0472">Membrane</keyword>
<evidence type="ECO:0000256" key="1">
    <source>
        <dbReference type="SAM" id="Phobius"/>
    </source>
</evidence>
<sequence>MRFDKRVEQVTENLLWAVRFLAIIPVLFGLISVINLFLLGSLEIIEAIKQYSHLHENHSQAITKVMTNIIGGIDLYLIGIVLMIFSFGIYELFISKIDVGRANKEIRILEIHSLDELKEKVLKVIVMVLVVSFFKQVTAMPIQNYQDILYLAISIILIAASSYLMHKSHSGNQNKSSHE</sequence>
<evidence type="ECO:0000313" key="3">
    <source>
        <dbReference type="Proteomes" id="UP000641646"/>
    </source>
</evidence>
<feature type="transmembrane region" description="Helical" evidence="1">
    <location>
        <begin position="148"/>
        <end position="165"/>
    </location>
</feature>
<dbReference type="AlphaFoldDB" id="A0A926VG27"/>
<dbReference type="EMBL" id="JACJPW010000031">
    <property type="protein sequence ID" value="MBD2182127.1"/>
    <property type="molecule type" value="Genomic_DNA"/>
</dbReference>
<keyword evidence="1" id="KW-1133">Transmembrane helix</keyword>
<name>A0A926VG27_9CYAN</name>